<protein>
    <submittedName>
        <fullName evidence="1">MBOAT-domain-containing protein</fullName>
    </submittedName>
</protein>
<comment type="caution">
    <text evidence="1">The sequence shown here is derived from an EMBL/GenBank/DDBJ whole genome shotgun (WGS) entry which is preliminary data.</text>
</comment>
<dbReference type="Proteomes" id="UP000886501">
    <property type="component" value="Unassembled WGS sequence"/>
</dbReference>
<evidence type="ECO:0000313" key="2">
    <source>
        <dbReference type="Proteomes" id="UP000886501"/>
    </source>
</evidence>
<reference evidence="1" key="2">
    <citation type="journal article" date="2020" name="Nat. Commun.">
        <title>Large-scale genome sequencing of mycorrhizal fungi provides insights into the early evolution of symbiotic traits.</title>
        <authorList>
            <person name="Miyauchi S."/>
            <person name="Kiss E."/>
            <person name="Kuo A."/>
            <person name="Drula E."/>
            <person name="Kohler A."/>
            <person name="Sanchez-Garcia M."/>
            <person name="Morin E."/>
            <person name="Andreopoulos B."/>
            <person name="Barry K.W."/>
            <person name="Bonito G."/>
            <person name="Buee M."/>
            <person name="Carver A."/>
            <person name="Chen C."/>
            <person name="Cichocki N."/>
            <person name="Clum A."/>
            <person name="Culley D."/>
            <person name="Crous P.W."/>
            <person name="Fauchery L."/>
            <person name="Girlanda M."/>
            <person name="Hayes R.D."/>
            <person name="Keri Z."/>
            <person name="LaButti K."/>
            <person name="Lipzen A."/>
            <person name="Lombard V."/>
            <person name="Magnuson J."/>
            <person name="Maillard F."/>
            <person name="Murat C."/>
            <person name="Nolan M."/>
            <person name="Ohm R.A."/>
            <person name="Pangilinan J."/>
            <person name="Pereira M.F."/>
            <person name="Perotto S."/>
            <person name="Peter M."/>
            <person name="Pfister S."/>
            <person name="Riley R."/>
            <person name="Sitrit Y."/>
            <person name="Stielow J.B."/>
            <person name="Szollosi G."/>
            <person name="Zifcakova L."/>
            <person name="Stursova M."/>
            <person name="Spatafora J.W."/>
            <person name="Tedersoo L."/>
            <person name="Vaario L.M."/>
            <person name="Yamada A."/>
            <person name="Yan M."/>
            <person name="Wang P."/>
            <person name="Xu J."/>
            <person name="Bruns T."/>
            <person name="Baldrian P."/>
            <person name="Vilgalys R."/>
            <person name="Dunand C."/>
            <person name="Henrissat B."/>
            <person name="Grigoriev I.V."/>
            <person name="Hibbett D."/>
            <person name="Nagy L.G."/>
            <person name="Martin F.M."/>
        </authorList>
    </citation>
    <scope>NUCLEOTIDE SEQUENCE</scope>
    <source>
        <strain evidence="1">P2</strain>
    </source>
</reference>
<gene>
    <name evidence="1" type="ORF">BDM02DRAFT_3095560</name>
</gene>
<sequence length="569" mass="66230">MPSDDRQLSPLEIEDLVDRKQPSWIVKFTVDIPSSHQPQATNTTPRWKTPEFFFYYVVFILVTPVMVWTPVTLSSPEHRNYQYYKRKLSPGWLFGRQVDNSDAQYRSFRNNIPALILLSSAFFLFKFLHGLRRSPNTQPDRIYLIPFICGFSILMLFGLHGASALKVLIIIFINYLISRYTGGNTVSPFFLWAFNSLVLFANETYSGYRFVSLHPSLEFLDNIQGAYPQWHVSFNMTMLRLVSFGMDYHWAITQASQEEVNQGIMPHKQRTNSTHPLGMYSFKNYFAYIFYPPLYIAGPIVTFNDFVWQMRSRNTLTWKSIAAYAVRFLVCLLTMEFVLHYMYMVAIKDTKAWDGFSAAELSMVGFWNLIIVWLKLLLPWRFFRLWALADGVDPPENMVRCMANNYSTFGFWKSWHRSYNLWIVSDRYIYIPLGGTRNVLVSSVLIFTFVALWHDLSFKLLAWGWLVSLFLVPELVARAVLPQSKFGAQRWYRHVCAVGGVFNILTMLTANLVGFVIGTDGISYMVGQLTDSWEGIRFVLFTCFCLFVGVQVMFEYREEELRAGIVRKC</sequence>
<proteinExistence type="predicted"/>
<dbReference type="EMBL" id="MU118005">
    <property type="protein sequence ID" value="KAF9648911.1"/>
    <property type="molecule type" value="Genomic_DNA"/>
</dbReference>
<keyword evidence="2" id="KW-1185">Reference proteome</keyword>
<reference evidence="1" key="1">
    <citation type="submission" date="2019-10" db="EMBL/GenBank/DDBJ databases">
        <authorList>
            <consortium name="DOE Joint Genome Institute"/>
            <person name="Kuo A."/>
            <person name="Miyauchi S."/>
            <person name="Kiss E."/>
            <person name="Drula E."/>
            <person name="Kohler A."/>
            <person name="Sanchez-Garcia M."/>
            <person name="Andreopoulos B."/>
            <person name="Barry K.W."/>
            <person name="Bonito G."/>
            <person name="Buee M."/>
            <person name="Carver A."/>
            <person name="Chen C."/>
            <person name="Cichocki N."/>
            <person name="Clum A."/>
            <person name="Culley D."/>
            <person name="Crous P.W."/>
            <person name="Fauchery L."/>
            <person name="Girlanda M."/>
            <person name="Hayes R."/>
            <person name="Keri Z."/>
            <person name="Labutti K."/>
            <person name="Lipzen A."/>
            <person name="Lombard V."/>
            <person name="Magnuson J."/>
            <person name="Maillard F."/>
            <person name="Morin E."/>
            <person name="Murat C."/>
            <person name="Nolan M."/>
            <person name="Ohm R."/>
            <person name="Pangilinan J."/>
            <person name="Pereira M."/>
            <person name="Perotto S."/>
            <person name="Peter M."/>
            <person name="Riley R."/>
            <person name="Sitrit Y."/>
            <person name="Stielow B."/>
            <person name="Szollosi G."/>
            <person name="Zifcakova L."/>
            <person name="Stursova M."/>
            <person name="Spatafora J.W."/>
            <person name="Tedersoo L."/>
            <person name="Vaario L.-M."/>
            <person name="Yamada A."/>
            <person name="Yan M."/>
            <person name="Wang P."/>
            <person name="Xu J."/>
            <person name="Bruns T."/>
            <person name="Baldrian P."/>
            <person name="Vilgalys R."/>
            <person name="Henrissat B."/>
            <person name="Grigoriev I.V."/>
            <person name="Hibbett D."/>
            <person name="Nagy L.G."/>
            <person name="Martin F.M."/>
        </authorList>
    </citation>
    <scope>NUCLEOTIDE SEQUENCE</scope>
    <source>
        <strain evidence="1">P2</strain>
    </source>
</reference>
<evidence type="ECO:0000313" key="1">
    <source>
        <dbReference type="EMBL" id="KAF9648911.1"/>
    </source>
</evidence>
<accession>A0ACB6ZHL6</accession>
<organism evidence="1 2">
    <name type="scientific">Thelephora ganbajun</name>
    <name type="common">Ganba fungus</name>
    <dbReference type="NCBI Taxonomy" id="370292"/>
    <lineage>
        <taxon>Eukaryota</taxon>
        <taxon>Fungi</taxon>
        <taxon>Dikarya</taxon>
        <taxon>Basidiomycota</taxon>
        <taxon>Agaricomycotina</taxon>
        <taxon>Agaricomycetes</taxon>
        <taxon>Thelephorales</taxon>
        <taxon>Thelephoraceae</taxon>
        <taxon>Thelephora</taxon>
    </lineage>
</organism>
<name>A0ACB6ZHL6_THEGA</name>